<dbReference type="CDD" id="cd02569">
    <property type="entry name" value="PseudoU_synth_ScPus3"/>
    <property type="match status" value="1"/>
</dbReference>
<evidence type="ECO:0000259" key="5">
    <source>
        <dbReference type="Pfam" id="PF01416"/>
    </source>
</evidence>
<evidence type="ECO:0000256" key="3">
    <source>
        <dbReference type="ARBA" id="ARBA00023235"/>
    </source>
</evidence>
<keyword evidence="2" id="KW-0819">tRNA processing</keyword>
<keyword evidence="3" id="KW-0413">Isomerase</keyword>
<proteinExistence type="inferred from homology"/>
<protein>
    <submittedName>
        <fullName evidence="6">tRNA pseudouridine(38/39) synthase</fullName>
    </submittedName>
</protein>
<sequence>MAVHGGHRMVTVPPSGASDGQEELESDLQSQLSSLQSRVEELERENKRLVTLIASCQCSIKEGNVIAPVVTALRSSESIQQEEGGDKVRSTIDCEAVSHEKGNEEEIGDSKLESKERPRADLSFSNRQVKTMKSCSKRYIALKVVYFGQRYYGFASEATAEPTVEAEIFKALERTRILVGGRQESNYSRCGRTDRGVSSTGQVISLLVRSNLKGDEGNASMTDSKPEIDYVRVLNRVLPRDIRISGWSPVPTDFTARFSCLSREYKYMFWKGCFNIEKMREGAEKFVGEHDFRNFCKMDAANVRNYRRHITSFDIFYTNQRSSDDELWEMRIRGSAFLWHQVRCMVAVLFLIGEGFESPEIVETLLDTNKIQRKPQYNMASELPLILRSCQFKDVTFSCSSDANRALIEHLKNEYHNYMLQAAIFREALDCLCSSEDGSVELERKKRGHVPLVLRQTELVGNANTIQANGLAFRRGY</sequence>
<dbReference type="PANTHER" id="PTHR11142">
    <property type="entry name" value="PSEUDOURIDYLATE SYNTHASE"/>
    <property type="match status" value="1"/>
</dbReference>
<evidence type="ECO:0000256" key="1">
    <source>
        <dbReference type="ARBA" id="ARBA00009375"/>
    </source>
</evidence>
<dbReference type="OrthoDB" id="25767at2759"/>
<dbReference type="Gene3D" id="3.30.70.580">
    <property type="entry name" value="Pseudouridine synthase I, catalytic domain, N-terminal subdomain"/>
    <property type="match status" value="1"/>
</dbReference>
<dbReference type="HAMAP" id="MF_00171">
    <property type="entry name" value="TruA"/>
    <property type="match status" value="1"/>
</dbReference>
<comment type="similarity">
    <text evidence="1">Belongs to the tRNA pseudouridine synthase TruA family.</text>
</comment>
<feature type="domain" description="Pseudouridine synthase I TruA alpha/beta" evidence="5">
    <location>
        <begin position="283"/>
        <end position="392"/>
    </location>
</feature>
<dbReference type="SUPFAM" id="SSF55120">
    <property type="entry name" value="Pseudouridine synthase"/>
    <property type="match status" value="1"/>
</dbReference>
<dbReference type="NCBIfam" id="TIGR00071">
    <property type="entry name" value="hisT_truA"/>
    <property type="match status" value="1"/>
</dbReference>
<dbReference type="GO" id="GO:0031119">
    <property type="term" value="P:tRNA pseudouridine synthesis"/>
    <property type="evidence" value="ECO:0007669"/>
    <property type="project" value="TreeGrafter"/>
</dbReference>
<dbReference type="GO" id="GO:0003723">
    <property type="term" value="F:RNA binding"/>
    <property type="evidence" value="ECO:0007669"/>
    <property type="project" value="InterPro"/>
</dbReference>
<dbReference type="Proteomes" id="UP000623129">
    <property type="component" value="Unassembled WGS sequence"/>
</dbReference>
<evidence type="ECO:0000313" key="7">
    <source>
        <dbReference type="Proteomes" id="UP000623129"/>
    </source>
</evidence>
<feature type="region of interest" description="Disordered" evidence="4">
    <location>
        <begin position="1"/>
        <end position="32"/>
    </location>
</feature>
<dbReference type="Gene3D" id="3.30.70.660">
    <property type="entry name" value="Pseudouridine synthase I, catalytic domain, C-terminal subdomain"/>
    <property type="match status" value="1"/>
</dbReference>
<dbReference type="InterPro" id="IPR001406">
    <property type="entry name" value="PsdUridine_synth_TruA"/>
</dbReference>
<dbReference type="InterPro" id="IPR020094">
    <property type="entry name" value="TruA/RsuA/RluB/E/F_N"/>
</dbReference>
<comment type="caution">
    <text evidence="6">The sequence shown here is derived from an EMBL/GenBank/DDBJ whole genome shotgun (WGS) entry which is preliminary data.</text>
</comment>
<dbReference type="GO" id="GO:0005737">
    <property type="term" value="C:cytoplasm"/>
    <property type="evidence" value="ECO:0007669"/>
    <property type="project" value="TreeGrafter"/>
</dbReference>
<name>A0A833QJM4_9POAL</name>
<dbReference type="InterPro" id="IPR020097">
    <property type="entry name" value="PsdUridine_synth_TruA_a/b_dom"/>
</dbReference>
<dbReference type="InterPro" id="IPR020103">
    <property type="entry name" value="PsdUridine_synth_cat_dom_sf"/>
</dbReference>
<dbReference type="InterPro" id="IPR020095">
    <property type="entry name" value="PsdUridine_synth_TruA_C"/>
</dbReference>
<dbReference type="EMBL" id="SWLB01000024">
    <property type="protein sequence ID" value="KAF3322942.1"/>
    <property type="molecule type" value="Genomic_DNA"/>
</dbReference>
<accession>A0A833QJM4</accession>
<dbReference type="FunFam" id="3.30.70.580:FF:000012">
    <property type="entry name" value="tRNA pseudouridine synthase"/>
    <property type="match status" value="1"/>
</dbReference>
<dbReference type="InterPro" id="IPR041707">
    <property type="entry name" value="Pus3-like"/>
</dbReference>
<evidence type="ECO:0000256" key="4">
    <source>
        <dbReference type="SAM" id="MobiDB-lite"/>
    </source>
</evidence>
<dbReference type="GO" id="GO:1990481">
    <property type="term" value="P:mRNA pseudouridine synthesis"/>
    <property type="evidence" value="ECO:0007669"/>
    <property type="project" value="TreeGrafter"/>
</dbReference>
<dbReference type="FunFam" id="3.30.70.660:FF:000010">
    <property type="entry name" value="tRNA pseudouridine synthase"/>
    <property type="match status" value="1"/>
</dbReference>
<reference evidence="6" key="1">
    <citation type="submission" date="2020-01" db="EMBL/GenBank/DDBJ databases">
        <title>Genome sequence of Kobresia littledalei, the first chromosome-level genome in the family Cyperaceae.</title>
        <authorList>
            <person name="Qu G."/>
        </authorList>
    </citation>
    <scope>NUCLEOTIDE SEQUENCE</scope>
    <source>
        <strain evidence="6">C.B.Clarke</strain>
        <tissue evidence="6">Leaf</tissue>
    </source>
</reference>
<dbReference type="PANTHER" id="PTHR11142:SF5">
    <property type="entry name" value="TRNA PSEUDOURIDINE(38_39) SYNTHASE"/>
    <property type="match status" value="1"/>
</dbReference>
<keyword evidence="7" id="KW-1185">Reference proteome</keyword>
<gene>
    <name evidence="6" type="ORF">FCM35_KLT12931</name>
</gene>
<organism evidence="6 7">
    <name type="scientific">Carex littledalei</name>
    <dbReference type="NCBI Taxonomy" id="544730"/>
    <lineage>
        <taxon>Eukaryota</taxon>
        <taxon>Viridiplantae</taxon>
        <taxon>Streptophyta</taxon>
        <taxon>Embryophyta</taxon>
        <taxon>Tracheophyta</taxon>
        <taxon>Spermatophyta</taxon>
        <taxon>Magnoliopsida</taxon>
        <taxon>Liliopsida</taxon>
        <taxon>Poales</taxon>
        <taxon>Cyperaceae</taxon>
        <taxon>Cyperoideae</taxon>
        <taxon>Cariceae</taxon>
        <taxon>Carex</taxon>
        <taxon>Carex subgen. Euthyceras</taxon>
    </lineage>
</organism>
<dbReference type="Pfam" id="PF01416">
    <property type="entry name" value="PseudoU_synth_1"/>
    <property type="match status" value="1"/>
</dbReference>
<evidence type="ECO:0000313" key="6">
    <source>
        <dbReference type="EMBL" id="KAF3322942.1"/>
    </source>
</evidence>
<evidence type="ECO:0000256" key="2">
    <source>
        <dbReference type="ARBA" id="ARBA00022694"/>
    </source>
</evidence>
<dbReference type="GO" id="GO:0009982">
    <property type="term" value="F:pseudouridine synthase activity"/>
    <property type="evidence" value="ECO:0007669"/>
    <property type="project" value="InterPro"/>
</dbReference>
<dbReference type="GO" id="GO:0005634">
    <property type="term" value="C:nucleus"/>
    <property type="evidence" value="ECO:0007669"/>
    <property type="project" value="TreeGrafter"/>
</dbReference>
<dbReference type="AlphaFoldDB" id="A0A833QJM4"/>